<dbReference type="GO" id="GO:0004984">
    <property type="term" value="F:olfactory receptor activity"/>
    <property type="evidence" value="ECO:0007669"/>
    <property type="project" value="InterPro"/>
</dbReference>
<dbReference type="EMBL" id="KY225503">
    <property type="protein sequence ID" value="ARO70515.1"/>
    <property type="molecule type" value="mRNA"/>
</dbReference>
<feature type="transmembrane region" description="Helical" evidence="10">
    <location>
        <begin position="122"/>
        <end position="143"/>
    </location>
</feature>
<dbReference type="PANTHER" id="PTHR21137:SF35">
    <property type="entry name" value="ODORANT RECEPTOR 19A-RELATED"/>
    <property type="match status" value="1"/>
</dbReference>
<feature type="transmembrane region" description="Helical" evidence="10">
    <location>
        <begin position="263"/>
        <end position="283"/>
    </location>
</feature>
<reference evidence="11" key="2">
    <citation type="journal article" date="2018" name="Front. Physiol.">
        <title>Dynamic Changes in Chemosensory Gene Expression during the Dendrolimus punctatus Mating Process.</title>
        <authorList>
            <person name="Zhang S.F."/>
            <person name="Zhang Z."/>
            <person name="Kong X.B."/>
            <person name="Wang H.B."/>
            <person name="Liu F."/>
        </authorList>
    </citation>
    <scope>NUCLEOTIDE SEQUENCE</scope>
</reference>
<evidence type="ECO:0000256" key="3">
    <source>
        <dbReference type="ARBA" id="ARBA00022606"/>
    </source>
</evidence>
<keyword evidence="6 10" id="KW-1133">Transmembrane helix</keyword>
<evidence type="ECO:0000256" key="5">
    <source>
        <dbReference type="ARBA" id="ARBA00022725"/>
    </source>
</evidence>
<evidence type="ECO:0000256" key="8">
    <source>
        <dbReference type="ARBA" id="ARBA00023170"/>
    </source>
</evidence>
<evidence type="ECO:0000313" key="11">
    <source>
        <dbReference type="EMBL" id="ARO70515.1"/>
    </source>
</evidence>
<sequence>MLTKNTTLFLGRPRKILSFFGIWLSNENKVIFVTMYMVLVLITQYSFVLFEVIYIIGVWGDMDAVSEASYLLFTQASVCYKTTAFLVNNKSLIELLQFMEIDLFQPQSEVHEKILLVQARKIKLLCTFFLTSAITTCTLWAMIPLFDDASRKSFPFKIWMPVTEKSPGYELGYVYQMISIYISALLFIAVDSVVLSMIMFACAQLEMIMDKTQKVESISPLLEDDKKDKLCNNNNNVIVECIKHHQEIVRFTKLVEDTYHNNIFFQLSGTVAIVCNIGLRISIVDHHSVQFFSMINYMVTMLSQLFLYCWCGNELTIRSEDLRVSLYECLWYEQSISFRRSLWIAMERMKRPLIFKAGHYISLSRPTFVAILRCSYSYFAVLNRTKKYFFFSSQIVYLLINRVSHTRSVHSRHCRQKCA</sequence>
<organism evidence="11">
    <name type="scientific">Dendrolimus punctatus</name>
    <name type="common">masson pine moth</name>
    <dbReference type="NCBI Taxonomy" id="238572"/>
    <lineage>
        <taxon>Eukaryota</taxon>
        <taxon>Metazoa</taxon>
        <taxon>Ecdysozoa</taxon>
        <taxon>Arthropoda</taxon>
        <taxon>Hexapoda</taxon>
        <taxon>Insecta</taxon>
        <taxon>Pterygota</taxon>
        <taxon>Neoptera</taxon>
        <taxon>Endopterygota</taxon>
        <taxon>Lepidoptera</taxon>
        <taxon>Glossata</taxon>
        <taxon>Ditrysia</taxon>
        <taxon>Bombycoidea</taxon>
        <taxon>Lasiocampidae</taxon>
        <taxon>Dendrolimus</taxon>
    </lineage>
</organism>
<proteinExistence type="evidence at transcript level"/>
<dbReference type="GO" id="GO:0007165">
    <property type="term" value="P:signal transduction"/>
    <property type="evidence" value="ECO:0007669"/>
    <property type="project" value="UniProtKB-KW"/>
</dbReference>
<keyword evidence="2" id="KW-1003">Cell membrane</keyword>
<keyword evidence="7 10" id="KW-0472">Membrane</keyword>
<keyword evidence="5 10" id="KW-0552">Olfaction</keyword>
<dbReference type="AlphaFoldDB" id="A0A2K8GL50"/>
<feature type="transmembrane region" description="Helical" evidence="10">
    <location>
        <begin position="30"/>
        <end position="56"/>
    </location>
</feature>
<reference evidence="11" key="1">
    <citation type="submission" date="2016-11" db="EMBL/GenBank/DDBJ databases">
        <authorList>
            <person name="Jaros S."/>
            <person name="Januszkiewicz K."/>
            <person name="Wedrychowicz H."/>
        </authorList>
    </citation>
    <scope>NUCLEOTIDE SEQUENCE</scope>
</reference>
<name>A0A2K8GL50_9NEOP</name>
<keyword evidence="3 10" id="KW-0716">Sensory transduction</keyword>
<comment type="similarity">
    <text evidence="10">Belongs to the insect chemoreceptor superfamily. Heteromeric odorant receptor channel (TC 1.A.69) family.</text>
</comment>
<evidence type="ECO:0000256" key="10">
    <source>
        <dbReference type="RuleBase" id="RU351113"/>
    </source>
</evidence>
<evidence type="ECO:0000256" key="7">
    <source>
        <dbReference type="ARBA" id="ARBA00023136"/>
    </source>
</evidence>
<comment type="subcellular location">
    <subcellularLocation>
        <location evidence="1 10">Cell membrane</location>
        <topology evidence="1 10">Multi-pass membrane protein</topology>
    </subcellularLocation>
</comment>
<dbReference type="InterPro" id="IPR004117">
    <property type="entry name" value="7tm6_olfct_rcpt"/>
</dbReference>
<dbReference type="GO" id="GO:0005549">
    <property type="term" value="F:odorant binding"/>
    <property type="evidence" value="ECO:0007669"/>
    <property type="project" value="InterPro"/>
</dbReference>
<accession>A0A2K8GL50</accession>
<evidence type="ECO:0000256" key="2">
    <source>
        <dbReference type="ARBA" id="ARBA00022475"/>
    </source>
</evidence>
<keyword evidence="4 10" id="KW-0812">Transmembrane</keyword>
<keyword evidence="9 10" id="KW-0807">Transducer</keyword>
<evidence type="ECO:0000256" key="9">
    <source>
        <dbReference type="ARBA" id="ARBA00023224"/>
    </source>
</evidence>
<feature type="transmembrane region" description="Helical" evidence="10">
    <location>
        <begin position="178"/>
        <end position="203"/>
    </location>
</feature>
<dbReference type="Pfam" id="PF02949">
    <property type="entry name" value="7tm_6"/>
    <property type="match status" value="1"/>
</dbReference>
<dbReference type="PANTHER" id="PTHR21137">
    <property type="entry name" value="ODORANT RECEPTOR"/>
    <property type="match status" value="1"/>
</dbReference>
<comment type="caution">
    <text evidence="10">Lacks conserved residue(s) required for the propagation of feature annotation.</text>
</comment>
<evidence type="ECO:0000256" key="1">
    <source>
        <dbReference type="ARBA" id="ARBA00004651"/>
    </source>
</evidence>
<evidence type="ECO:0000256" key="4">
    <source>
        <dbReference type="ARBA" id="ARBA00022692"/>
    </source>
</evidence>
<feature type="transmembrane region" description="Helical" evidence="10">
    <location>
        <begin position="289"/>
        <end position="310"/>
    </location>
</feature>
<dbReference type="GO" id="GO:0005886">
    <property type="term" value="C:plasma membrane"/>
    <property type="evidence" value="ECO:0007669"/>
    <property type="project" value="UniProtKB-SubCell"/>
</dbReference>
<keyword evidence="8 10" id="KW-0675">Receptor</keyword>
<gene>
    <name evidence="11" type="primary">OR44</name>
</gene>
<evidence type="ECO:0000256" key="6">
    <source>
        <dbReference type="ARBA" id="ARBA00022989"/>
    </source>
</evidence>
<protein>
    <recommendedName>
        <fullName evidence="10">Odorant receptor</fullName>
    </recommendedName>
</protein>